<keyword evidence="9" id="KW-1133">Transmembrane helix</keyword>
<keyword evidence="9" id="KW-0472">Membrane</keyword>
<dbReference type="CDD" id="cd07343">
    <property type="entry name" value="M48A_Zmpste24p_like"/>
    <property type="match status" value="1"/>
</dbReference>
<organism evidence="12">
    <name type="scientific">Rhodnius neglectus</name>
    <dbReference type="NCBI Taxonomy" id="72488"/>
    <lineage>
        <taxon>Eukaryota</taxon>
        <taxon>Metazoa</taxon>
        <taxon>Ecdysozoa</taxon>
        <taxon>Arthropoda</taxon>
        <taxon>Hexapoda</taxon>
        <taxon>Insecta</taxon>
        <taxon>Pterygota</taxon>
        <taxon>Neoptera</taxon>
        <taxon>Paraneoptera</taxon>
        <taxon>Hemiptera</taxon>
        <taxon>Heteroptera</taxon>
        <taxon>Panheteroptera</taxon>
        <taxon>Cimicomorpha</taxon>
        <taxon>Reduviidae</taxon>
        <taxon>Triatominae</taxon>
        <taxon>Rhodnius</taxon>
    </lineage>
</organism>
<evidence type="ECO:0000256" key="8">
    <source>
        <dbReference type="PIRSR" id="PIRSR627057-2"/>
    </source>
</evidence>
<evidence type="ECO:0000256" key="7">
    <source>
        <dbReference type="PIRSR" id="PIRSR627057-1"/>
    </source>
</evidence>
<comment type="catalytic activity">
    <reaction evidence="6 9">
        <text>Hydrolyzes the peptide bond -P2-(S-farnesyl or geranylgeranyl)C-P1'-P2'-P3'-COOH where P1' and P2' are amino acids with aliphatic side chains and P3' is any C-terminal residue.</text>
        <dbReference type="EC" id="3.4.24.84"/>
    </reaction>
</comment>
<feature type="binding site" evidence="8">
    <location>
        <position position="372"/>
    </location>
    <ligand>
        <name>Zn(2+)</name>
        <dbReference type="ChEBI" id="CHEBI:29105"/>
        <note>catalytic</note>
    </ligand>
</feature>
<comment type="function">
    <text evidence="9">Proteolytically removes the C-terminal three residues of farnesylated proteins.</text>
</comment>
<dbReference type="FunFam" id="3.30.2010.10:FF:000003">
    <property type="entry name" value="CAAX prenyl protease"/>
    <property type="match status" value="1"/>
</dbReference>
<comment type="cofactor">
    <cofactor evidence="8 9">
        <name>Zn(2+)</name>
        <dbReference type="ChEBI" id="CHEBI:29105"/>
    </cofactor>
    <text evidence="8 9">Binds 1 zinc ion per subunit.</text>
</comment>
<evidence type="ECO:0000256" key="5">
    <source>
        <dbReference type="ARBA" id="ARBA00023049"/>
    </source>
</evidence>
<feature type="transmembrane region" description="Helical" evidence="9">
    <location>
        <begin position="181"/>
        <end position="201"/>
    </location>
</feature>
<evidence type="ECO:0000256" key="6">
    <source>
        <dbReference type="ARBA" id="ARBA00044456"/>
    </source>
</evidence>
<keyword evidence="3 9" id="KW-0378">Hydrolase</keyword>
<feature type="transmembrane region" description="Helical" evidence="9">
    <location>
        <begin position="109"/>
        <end position="135"/>
    </location>
</feature>
<dbReference type="InterPro" id="IPR001915">
    <property type="entry name" value="Peptidase_M48"/>
</dbReference>
<feature type="domain" description="Peptidase M48" evidence="10">
    <location>
        <begin position="214"/>
        <end position="426"/>
    </location>
</feature>
<feature type="transmembrane region" description="Helical" evidence="9">
    <location>
        <begin position="156"/>
        <end position="175"/>
    </location>
</feature>
<evidence type="ECO:0000259" key="10">
    <source>
        <dbReference type="Pfam" id="PF01435"/>
    </source>
</evidence>
<feature type="transmembrane region" description="Helical" evidence="9">
    <location>
        <begin position="306"/>
        <end position="326"/>
    </location>
</feature>
<dbReference type="InterPro" id="IPR027057">
    <property type="entry name" value="CAXX_Prtase_1"/>
</dbReference>
<dbReference type="EMBL" id="GDKW01001490">
    <property type="protein sequence ID" value="JAI55105.1"/>
    <property type="molecule type" value="mRNA"/>
</dbReference>
<sequence>MNESDIFGSILIISWIEFLWELYLSVRQHKVYTKTTTLPIALQNAISEETFLKSRVYALDKSNYSIFKSIYAMIIGTATLWFFVIFHIWQQSKALLALVNITEGEMKISAVFIILMFTLNVIISLPLSVYETFVLEEKHGFNKQTAWFFIKDKIKSFIVSTIIMVPLVCGIIYIVKAGGDFFFIYLWLFSMVTLLFLMTVYPDYIAPLFDKYTPLPEGELKTKIEELAASVNFPLYKLYLVEGSKRSVHSNAYFYGFFKNKRIVLFDTLLKSHSNEGEKGCDTEEILAILAHELGHWKFNHVTKNIVIMQINLFLQFFAFGLLFKYPQLYRAFGFMDEQPIIIGIVIVMLFVFSPYNSIMSLFLTILSRKYEFQADGFAKTLGKSESLRKALIKLNQDNLSFPVYDWLFSAWHHSHPPLLQRLEYINPGIDDLLGLDL</sequence>
<evidence type="ECO:0000256" key="4">
    <source>
        <dbReference type="ARBA" id="ARBA00022833"/>
    </source>
</evidence>
<evidence type="ECO:0000256" key="3">
    <source>
        <dbReference type="ARBA" id="ARBA00022801"/>
    </source>
</evidence>
<dbReference type="GO" id="GO:0004222">
    <property type="term" value="F:metalloendopeptidase activity"/>
    <property type="evidence" value="ECO:0007669"/>
    <property type="project" value="UniProtKB-UniRule"/>
</dbReference>
<dbReference type="Pfam" id="PF01435">
    <property type="entry name" value="Peptidase_M48"/>
    <property type="match status" value="1"/>
</dbReference>
<dbReference type="EC" id="3.4.24.84" evidence="9"/>
<dbReference type="GO" id="GO:0071586">
    <property type="term" value="P:CAAX-box protein processing"/>
    <property type="evidence" value="ECO:0007669"/>
    <property type="project" value="UniProtKB-UniRule"/>
</dbReference>
<comment type="similarity">
    <text evidence="9">Belongs to the peptidase M48A family.</text>
</comment>
<evidence type="ECO:0000313" key="12">
    <source>
        <dbReference type="EMBL" id="JAI55105.1"/>
    </source>
</evidence>
<name>A0A0P4VQ23_9HEMI</name>
<keyword evidence="5 9" id="KW-0482">Metalloprotease</keyword>
<dbReference type="AlphaFoldDB" id="A0A0P4VQ23"/>
<feature type="active site" evidence="7">
    <location>
        <position position="293"/>
    </location>
</feature>
<accession>A0A0P4VQ23</accession>
<dbReference type="PANTHER" id="PTHR10120">
    <property type="entry name" value="CAAX PRENYL PROTEASE 1"/>
    <property type="match status" value="1"/>
</dbReference>
<keyword evidence="2 8" id="KW-0479">Metal-binding</keyword>
<feature type="transmembrane region" description="Helical" evidence="9">
    <location>
        <begin position="6"/>
        <end position="24"/>
    </location>
</feature>
<dbReference type="GO" id="GO:0005789">
    <property type="term" value="C:endoplasmic reticulum membrane"/>
    <property type="evidence" value="ECO:0007669"/>
    <property type="project" value="UniProtKB-SubCell"/>
</dbReference>
<proteinExistence type="evidence at transcript level"/>
<evidence type="ECO:0000256" key="9">
    <source>
        <dbReference type="RuleBase" id="RU366005"/>
    </source>
</evidence>
<feature type="binding site" evidence="8">
    <location>
        <position position="292"/>
    </location>
    <ligand>
        <name>Zn(2+)</name>
        <dbReference type="ChEBI" id="CHEBI:29105"/>
        <note>catalytic</note>
    </ligand>
</feature>
<evidence type="ECO:0000256" key="2">
    <source>
        <dbReference type="ARBA" id="ARBA00022723"/>
    </source>
</evidence>
<protein>
    <recommendedName>
        <fullName evidence="9">CAAX prenyl protease</fullName>
        <ecNumber evidence="9">3.4.24.84</ecNumber>
    </recommendedName>
</protein>
<feature type="transmembrane region" description="Helical" evidence="9">
    <location>
        <begin position="70"/>
        <end position="89"/>
    </location>
</feature>
<keyword evidence="9" id="KW-0256">Endoplasmic reticulum</keyword>
<dbReference type="GO" id="GO:0046872">
    <property type="term" value="F:metal ion binding"/>
    <property type="evidence" value="ECO:0007669"/>
    <property type="project" value="UniProtKB-UniRule"/>
</dbReference>
<dbReference type="Pfam" id="PF16491">
    <property type="entry name" value="Peptidase_M48_N"/>
    <property type="match status" value="1"/>
</dbReference>
<feature type="active site" description="Proton donor" evidence="7">
    <location>
        <position position="376"/>
    </location>
</feature>
<comment type="subcellular location">
    <subcellularLocation>
        <location evidence="9">Endoplasmic reticulum membrane</location>
        <topology evidence="9">Multi-pass membrane protein</topology>
    </subcellularLocation>
</comment>
<feature type="transmembrane region" description="Helical" evidence="9">
    <location>
        <begin position="341"/>
        <end position="364"/>
    </location>
</feature>
<evidence type="ECO:0000256" key="1">
    <source>
        <dbReference type="ARBA" id="ARBA00022670"/>
    </source>
</evidence>
<feature type="binding site" evidence="8">
    <location>
        <position position="296"/>
    </location>
    <ligand>
        <name>Zn(2+)</name>
        <dbReference type="ChEBI" id="CHEBI:29105"/>
        <note>catalytic</note>
    </ligand>
</feature>
<dbReference type="Gene3D" id="3.30.2010.10">
    <property type="entry name" value="Metalloproteases ('zincins'), catalytic domain"/>
    <property type="match status" value="1"/>
</dbReference>
<reference evidence="12" key="1">
    <citation type="journal article" date="2016" name="PLoS Negl. Trop. Dis.">
        <title>A Deep Insight into the Sialome of Rhodnius neglectus, a Vector of Chagas Disease.</title>
        <authorList>
            <person name="Santiago P.B."/>
            <person name="Assumpcao T.C."/>
            <person name="Araujo C.N."/>
            <person name="Bastos I.M."/>
            <person name="Neves D."/>
            <person name="Silva I.G."/>
            <person name="Charneau S."/>
            <person name="Queiroz R.M."/>
            <person name="Raiol T."/>
            <person name="Oliveira J.V."/>
            <person name="Sousa M.V."/>
            <person name="Calvo E."/>
            <person name="Ribeiro J.M."/>
            <person name="Santana J.M."/>
        </authorList>
    </citation>
    <scope>NUCLEOTIDE SEQUENCE</scope>
    <source>
        <tissue evidence="12">Salivary glands</tissue>
    </source>
</reference>
<keyword evidence="9" id="KW-0812">Transmembrane</keyword>
<dbReference type="InterPro" id="IPR032456">
    <property type="entry name" value="Peptidase_M48_N"/>
</dbReference>
<feature type="domain" description="CAAX prenyl protease 1 N-terminal" evidence="11">
    <location>
        <begin position="28"/>
        <end position="211"/>
    </location>
</feature>
<keyword evidence="1 9" id="KW-0645">Protease</keyword>
<keyword evidence="4 8" id="KW-0862">Zinc</keyword>
<evidence type="ECO:0000259" key="11">
    <source>
        <dbReference type="Pfam" id="PF16491"/>
    </source>
</evidence>